<evidence type="ECO:0000313" key="2">
    <source>
        <dbReference type="Proteomes" id="UP000254255"/>
    </source>
</evidence>
<evidence type="ECO:0000313" key="1">
    <source>
        <dbReference type="EMBL" id="STL69275.1"/>
    </source>
</evidence>
<accession>A0A377BMM1</accession>
<sequence length="51" mass="5476">MDGKATDAVIAPRLKSLDEIKDKALMVHVGGDNMSINLNRWAVAVNAMPVV</sequence>
<name>A0A377BMM1_ECOLX</name>
<organism evidence="1 2">
    <name type="scientific">Escherichia coli</name>
    <dbReference type="NCBI Taxonomy" id="562"/>
    <lineage>
        <taxon>Bacteria</taxon>
        <taxon>Pseudomonadati</taxon>
        <taxon>Pseudomonadota</taxon>
        <taxon>Gammaproteobacteria</taxon>
        <taxon>Enterobacterales</taxon>
        <taxon>Enterobacteriaceae</taxon>
        <taxon>Escherichia</taxon>
    </lineage>
</organism>
<dbReference type="AlphaFoldDB" id="A0A377BMM1"/>
<dbReference type="EC" id="1.15.1.1" evidence="1"/>
<dbReference type="Proteomes" id="UP000254255">
    <property type="component" value="Unassembled WGS sequence"/>
</dbReference>
<dbReference type="EMBL" id="UGET01000004">
    <property type="protein sequence ID" value="STL69275.1"/>
    <property type="molecule type" value="Genomic_DNA"/>
</dbReference>
<keyword evidence="1" id="KW-0560">Oxidoreductase</keyword>
<protein>
    <submittedName>
        <fullName evidence="1">Superoxide dismutase</fullName>
        <ecNumber evidence="1">1.15.1.1</ecNumber>
    </submittedName>
</protein>
<gene>
    <name evidence="1" type="primary">sodC_1</name>
    <name evidence="1" type="ORF">NCTC13148_01028</name>
</gene>
<reference evidence="1 2" key="1">
    <citation type="submission" date="2018-06" db="EMBL/GenBank/DDBJ databases">
        <authorList>
            <consortium name="Pathogen Informatics"/>
            <person name="Doyle S."/>
        </authorList>
    </citation>
    <scope>NUCLEOTIDE SEQUENCE [LARGE SCALE GENOMIC DNA]</scope>
    <source>
        <strain evidence="1 2">NCTC13148</strain>
    </source>
</reference>
<dbReference type="GO" id="GO:0004784">
    <property type="term" value="F:superoxide dismutase activity"/>
    <property type="evidence" value="ECO:0007669"/>
    <property type="project" value="UniProtKB-EC"/>
</dbReference>
<proteinExistence type="predicted"/>